<comment type="caution">
    <text evidence="1">The sequence shown here is derived from an EMBL/GenBank/DDBJ whole genome shotgun (WGS) entry which is preliminary data.</text>
</comment>
<reference evidence="1" key="2">
    <citation type="journal article" date="2023" name="Science">
        <title>Genomic signatures of disease resistance in endangered staghorn corals.</title>
        <authorList>
            <person name="Vollmer S.V."/>
            <person name="Selwyn J.D."/>
            <person name="Despard B.A."/>
            <person name="Roesel C.L."/>
        </authorList>
    </citation>
    <scope>NUCLEOTIDE SEQUENCE</scope>
    <source>
        <strain evidence="1">K2</strain>
    </source>
</reference>
<name>A0AAD9QCE7_ACRCE</name>
<organism evidence="1 2">
    <name type="scientific">Acropora cervicornis</name>
    <name type="common">Staghorn coral</name>
    <dbReference type="NCBI Taxonomy" id="6130"/>
    <lineage>
        <taxon>Eukaryota</taxon>
        <taxon>Metazoa</taxon>
        <taxon>Cnidaria</taxon>
        <taxon>Anthozoa</taxon>
        <taxon>Hexacorallia</taxon>
        <taxon>Scleractinia</taxon>
        <taxon>Astrocoeniina</taxon>
        <taxon>Acroporidae</taxon>
        <taxon>Acropora</taxon>
    </lineage>
</organism>
<gene>
    <name evidence="1" type="ORF">P5673_018839</name>
</gene>
<sequence>MEGHYGLNLLCPVHGYPLKVGRWTYLPDTMNANSRNPRLIHYISGNVILVQEFYECSERLQGNVIFGNRYLSASKEVLSVLPECVAKEFAIIMQKRSGFRLCLYDYLITDYQGQNFMELSEGIASMNYREYLRNN</sequence>
<dbReference type="AlphaFoldDB" id="A0AAD9QCE7"/>
<keyword evidence="2" id="KW-1185">Reference proteome</keyword>
<accession>A0AAD9QCE7</accession>
<dbReference type="EMBL" id="JARQWQ010000043">
    <property type="protein sequence ID" value="KAK2558645.1"/>
    <property type="molecule type" value="Genomic_DNA"/>
</dbReference>
<reference evidence="1" key="1">
    <citation type="journal article" date="2023" name="G3 (Bethesda)">
        <title>Whole genome assembly and annotation of the endangered Caribbean coral Acropora cervicornis.</title>
        <authorList>
            <person name="Selwyn J.D."/>
            <person name="Vollmer S.V."/>
        </authorList>
    </citation>
    <scope>NUCLEOTIDE SEQUENCE</scope>
    <source>
        <strain evidence="1">K2</strain>
    </source>
</reference>
<evidence type="ECO:0000313" key="2">
    <source>
        <dbReference type="Proteomes" id="UP001249851"/>
    </source>
</evidence>
<proteinExistence type="predicted"/>
<evidence type="ECO:0000313" key="1">
    <source>
        <dbReference type="EMBL" id="KAK2558645.1"/>
    </source>
</evidence>
<protein>
    <submittedName>
        <fullName evidence="1">Uncharacterized protein</fullName>
    </submittedName>
</protein>
<dbReference type="Proteomes" id="UP001249851">
    <property type="component" value="Unassembled WGS sequence"/>
</dbReference>